<evidence type="ECO:0000256" key="1">
    <source>
        <dbReference type="ARBA" id="ARBA00000822"/>
    </source>
</evidence>
<comment type="catalytic activity">
    <reaction evidence="1">
        <text>Random endo-hydrolysis of N-acetyl-beta-D-glucosaminide (1-&gt;4)-beta-linkages in chitin and chitodextrins.</text>
        <dbReference type="EC" id="3.2.1.14"/>
    </reaction>
</comment>
<protein>
    <recommendedName>
        <fullName evidence="3">chitinase</fullName>
        <ecNumber evidence="3">3.2.1.14</ecNumber>
    </recommendedName>
</protein>
<dbReference type="STRING" id="41427.A0A182ING9"/>
<dbReference type="Pfam" id="PF00704">
    <property type="entry name" value="Glyco_hydro_18"/>
    <property type="match status" value="1"/>
</dbReference>
<evidence type="ECO:0000256" key="5">
    <source>
        <dbReference type="ARBA" id="ARBA00022729"/>
    </source>
</evidence>
<dbReference type="InterPro" id="IPR050314">
    <property type="entry name" value="Glycosyl_Hydrlase_18"/>
</dbReference>
<keyword evidence="7" id="KW-0146">Chitin degradation</keyword>
<dbReference type="FunFam" id="3.10.50.10:FF:000004">
    <property type="entry name" value="Chitinase 5"/>
    <property type="match status" value="1"/>
</dbReference>
<dbReference type="PROSITE" id="PS51910">
    <property type="entry name" value="GH18_2"/>
    <property type="match status" value="1"/>
</dbReference>
<dbReference type="InterPro" id="IPR017853">
    <property type="entry name" value="GH"/>
</dbReference>
<dbReference type="GO" id="GO:0006032">
    <property type="term" value="P:chitin catabolic process"/>
    <property type="evidence" value="ECO:0007669"/>
    <property type="project" value="UniProtKB-KW"/>
</dbReference>
<feature type="domain" description="GH18" evidence="12">
    <location>
        <begin position="29"/>
        <end position="398"/>
    </location>
</feature>
<dbReference type="GO" id="GO:0008061">
    <property type="term" value="F:chitin binding"/>
    <property type="evidence" value="ECO:0007669"/>
    <property type="project" value="UniProtKB-KW"/>
</dbReference>
<dbReference type="PANTHER" id="PTHR11177">
    <property type="entry name" value="CHITINASE"/>
    <property type="match status" value="1"/>
</dbReference>
<evidence type="ECO:0000256" key="11">
    <source>
        <dbReference type="ARBA" id="ARBA00023326"/>
    </source>
</evidence>
<evidence type="ECO:0000256" key="3">
    <source>
        <dbReference type="ARBA" id="ARBA00012729"/>
    </source>
</evidence>
<dbReference type="InterPro" id="IPR011583">
    <property type="entry name" value="Chitinase_II/V-like_cat"/>
</dbReference>
<evidence type="ECO:0000256" key="6">
    <source>
        <dbReference type="ARBA" id="ARBA00022801"/>
    </source>
</evidence>
<reference evidence="13" key="1">
    <citation type="submission" date="2022-08" db="UniProtKB">
        <authorList>
            <consortium name="EnsemblMetazoa"/>
        </authorList>
    </citation>
    <scope>IDENTIFICATION</scope>
    <source>
        <strain evidence="13">EBRO</strain>
    </source>
</reference>
<keyword evidence="8" id="KW-1015">Disulfide bond</keyword>
<dbReference type="GO" id="GO:0000272">
    <property type="term" value="P:polysaccharide catabolic process"/>
    <property type="evidence" value="ECO:0007669"/>
    <property type="project" value="UniProtKB-KW"/>
</dbReference>
<dbReference type="GO" id="GO:0005576">
    <property type="term" value="C:extracellular region"/>
    <property type="evidence" value="ECO:0007669"/>
    <property type="project" value="TreeGrafter"/>
</dbReference>
<keyword evidence="4" id="KW-0147">Chitin-binding</keyword>
<proteinExistence type="inferred from homology"/>
<dbReference type="EC" id="3.2.1.14" evidence="3"/>
<dbReference type="PANTHER" id="PTHR11177:SF144">
    <property type="entry name" value="CHITINASE 5"/>
    <property type="match status" value="1"/>
</dbReference>
<dbReference type="Gene3D" id="3.10.50.10">
    <property type="match status" value="1"/>
</dbReference>
<dbReference type="VEuPathDB" id="VectorBase:AATE002444"/>
<accession>A0A182ING9</accession>
<evidence type="ECO:0000259" key="12">
    <source>
        <dbReference type="PROSITE" id="PS51910"/>
    </source>
</evidence>
<dbReference type="SMART" id="SM00636">
    <property type="entry name" value="Glyco_18"/>
    <property type="match status" value="1"/>
</dbReference>
<dbReference type="SUPFAM" id="SSF51445">
    <property type="entry name" value="(Trans)glycosidases"/>
    <property type="match status" value="1"/>
</dbReference>
<evidence type="ECO:0000256" key="7">
    <source>
        <dbReference type="ARBA" id="ARBA00023024"/>
    </source>
</evidence>
<keyword evidence="6" id="KW-0378">Hydrolase</keyword>
<evidence type="ECO:0000256" key="10">
    <source>
        <dbReference type="ARBA" id="ARBA00023295"/>
    </source>
</evidence>
<organism evidence="13">
    <name type="scientific">Anopheles atroparvus</name>
    <name type="common">European mosquito</name>
    <dbReference type="NCBI Taxonomy" id="41427"/>
    <lineage>
        <taxon>Eukaryota</taxon>
        <taxon>Metazoa</taxon>
        <taxon>Ecdysozoa</taxon>
        <taxon>Arthropoda</taxon>
        <taxon>Hexapoda</taxon>
        <taxon>Insecta</taxon>
        <taxon>Pterygota</taxon>
        <taxon>Neoptera</taxon>
        <taxon>Endopterygota</taxon>
        <taxon>Diptera</taxon>
        <taxon>Nematocera</taxon>
        <taxon>Culicoidea</taxon>
        <taxon>Culicidae</taxon>
        <taxon>Anophelinae</taxon>
        <taxon>Anopheles</taxon>
    </lineage>
</organism>
<name>A0A182ING9_ANOAO</name>
<evidence type="ECO:0000313" key="13">
    <source>
        <dbReference type="EnsemblMetazoa" id="AATE002444-PA.1"/>
    </source>
</evidence>
<keyword evidence="5" id="KW-0732">Signal</keyword>
<dbReference type="SUPFAM" id="SSF54556">
    <property type="entry name" value="Chitinase insertion domain"/>
    <property type="match status" value="1"/>
</dbReference>
<evidence type="ECO:0000256" key="9">
    <source>
        <dbReference type="ARBA" id="ARBA00023277"/>
    </source>
</evidence>
<evidence type="ECO:0000256" key="2">
    <source>
        <dbReference type="ARBA" id="ARBA00009121"/>
    </source>
</evidence>
<dbReference type="Gene3D" id="3.20.20.80">
    <property type="entry name" value="Glycosidases"/>
    <property type="match status" value="1"/>
</dbReference>
<dbReference type="EnsemblMetazoa" id="AATE002444-RA">
    <property type="protein sequence ID" value="AATE002444-PA.1"/>
    <property type="gene ID" value="AATE002444"/>
</dbReference>
<keyword evidence="9" id="KW-0119">Carbohydrate metabolism</keyword>
<dbReference type="FunFam" id="3.20.20.80:FF:000144">
    <property type="entry name" value="Chitinase"/>
    <property type="match status" value="1"/>
</dbReference>
<keyword evidence="10" id="KW-0326">Glycosidase</keyword>
<sequence>LCFKMRTQGTFVAVTVLLMAVATRIAASPRLVCYYTNWSHGRPKEYSYQIEDIPGDLCTHVAYTFVGVNEDTSELMSIKPDFDDVQDGFGRFRDLKKRFPHLKLIVTVGGWTHGGAPFSKMASSRQSRLIFVASVVNFMERYNLDGFEIVWLWPGAPERDGKKQDKDNFYYLVDDLRHGFQRANKPWEVTVQVPIDRARLAAGYSQQSLCEVADYIHLAGYDLRGSWGGVADVHSTLRRRPHDLDYFYTFNIEDGVETWLTHGCRANQIVLGLPVYGRTYTLQNPADNRPGAKSTGPGETGLFTNDPGLIGYFELCEKFKDGNWTVAMDETAQCPYAYRGNQWVGYENERSLEEKSKWVTEKGLAGIFVYTLDMDDYRGKCGASYPLVRTLHKFIENYPITDEDFNFAIFRQ</sequence>
<evidence type="ECO:0000256" key="8">
    <source>
        <dbReference type="ARBA" id="ARBA00023157"/>
    </source>
</evidence>
<dbReference type="AlphaFoldDB" id="A0A182ING9"/>
<evidence type="ECO:0000256" key="4">
    <source>
        <dbReference type="ARBA" id="ARBA00022669"/>
    </source>
</evidence>
<comment type="similarity">
    <text evidence="2">Belongs to the glycosyl hydrolase 18 family. Chitinase class II subfamily.</text>
</comment>
<dbReference type="InterPro" id="IPR001223">
    <property type="entry name" value="Glyco_hydro18_cat"/>
</dbReference>
<keyword evidence="11" id="KW-0624">Polysaccharide degradation</keyword>
<dbReference type="InterPro" id="IPR029070">
    <property type="entry name" value="Chitinase_insertion_sf"/>
</dbReference>
<dbReference type="GO" id="GO:0008843">
    <property type="term" value="F:endochitinase activity"/>
    <property type="evidence" value="ECO:0007669"/>
    <property type="project" value="UniProtKB-EC"/>
</dbReference>